<dbReference type="InterPro" id="IPR009057">
    <property type="entry name" value="Homeodomain-like_sf"/>
</dbReference>
<dbReference type="GO" id="GO:0000978">
    <property type="term" value="F:RNA polymerase II cis-regulatory region sequence-specific DNA binding"/>
    <property type="evidence" value="ECO:0007669"/>
    <property type="project" value="TreeGrafter"/>
</dbReference>
<dbReference type="GO" id="GO:0001006">
    <property type="term" value="F:RNA polymerase III type 3 promoter sequence-specific DNA binding"/>
    <property type="evidence" value="ECO:0007669"/>
    <property type="project" value="TreeGrafter"/>
</dbReference>
<accession>A0A1Y1U7A7</accession>
<dbReference type="GO" id="GO:0019185">
    <property type="term" value="C:snRNA-activating protein complex"/>
    <property type="evidence" value="ECO:0007669"/>
    <property type="project" value="TreeGrafter"/>
</dbReference>
<evidence type="ECO:0000256" key="4">
    <source>
        <dbReference type="ARBA" id="ARBA00023242"/>
    </source>
</evidence>
<dbReference type="InParanoid" id="A0A1Y1U7A7"/>
<keyword evidence="3" id="KW-0804">Transcription</keyword>
<evidence type="ECO:0000256" key="3">
    <source>
        <dbReference type="ARBA" id="ARBA00023163"/>
    </source>
</evidence>
<dbReference type="PANTHER" id="PTHR46621">
    <property type="entry name" value="SNRNA-ACTIVATING PROTEIN COMPLEX SUBUNIT 4"/>
    <property type="match status" value="1"/>
</dbReference>
<dbReference type="CDD" id="cd00167">
    <property type="entry name" value="SANT"/>
    <property type="match status" value="1"/>
</dbReference>
<reference evidence="7 8" key="1">
    <citation type="submission" date="2017-03" db="EMBL/GenBank/DDBJ databases">
        <title>Widespread Adenine N6-methylation of Active Genes in Fungi.</title>
        <authorList>
            <consortium name="DOE Joint Genome Institute"/>
            <person name="Mondo S.J."/>
            <person name="Dannebaum R.O."/>
            <person name="Kuo R.C."/>
            <person name="Louie K.B."/>
            <person name="Bewick A.J."/>
            <person name="Labutti K."/>
            <person name="Haridas S."/>
            <person name="Kuo A."/>
            <person name="Salamov A."/>
            <person name="Ahrendt S.R."/>
            <person name="Lau R."/>
            <person name="Bowen B.P."/>
            <person name="Lipzen A."/>
            <person name="Sullivan W."/>
            <person name="Andreopoulos W.B."/>
            <person name="Clum A."/>
            <person name="Lindquist E."/>
            <person name="Daum C."/>
            <person name="Northen T.R."/>
            <person name="Ramamoorthy G."/>
            <person name="Schmitz R.J."/>
            <person name="Gryganskyi A."/>
            <person name="Culley D."/>
            <person name="Magnuson J."/>
            <person name="James T.Y."/>
            <person name="O'Malley M.A."/>
            <person name="Stajich J.E."/>
            <person name="Spatafora J.W."/>
            <person name="Visel A."/>
            <person name="Grigoriev I.V."/>
        </authorList>
    </citation>
    <scope>NUCLEOTIDE SEQUENCE [LARGE SCALE GENOMIC DNA]</scope>
    <source>
        <strain evidence="7 8">NRRL Y-17943</strain>
    </source>
</reference>
<evidence type="ECO:0000313" key="7">
    <source>
        <dbReference type="EMBL" id="ORX33910.1"/>
    </source>
</evidence>
<dbReference type="GO" id="GO:0042796">
    <property type="term" value="P:snRNA transcription by RNA polymerase III"/>
    <property type="evidence" value="ECO:0007669"/>
    <property type="project" value="TreeGrafter"/>
</dbReference>
<keyword evidence="4" id="KW-0539">Nucleus</keyword>
<dbReference type="Proteomes" id="UP000193218">
    <property type="component" value="Unassembled WGS sequence"/>
</dbReference>
<dbReference type="PANTHER" id="PTHR46621:SF1">
    <property type="entry name" value="SNRNA-ACTIVATING PROTEIN COMPLEX SUBUNIT 4"/>
    <property type="match status" value="1"/>
</dbReference>
<dbReference type="SMART" id="SM00717">
    <property type="entry name" value="SANT"/>
    <property type="match status" value="1"/>
</dbReference>
<proteinExistence type="predicted"/>
<dbReference type="OrthoDB" id="2143914at2759"/>
<comment type="caution">
    <text evidence="7">The sequence shown here is derived from an EMBL/GenBank/DDBJ whole genome shotgun (WGS) entry which is preliminary data.</text>
</comment>
<keyword evidence="2" id="KW-0238">DNA-binding</keyword>
<dbReference type="InterPro" id="IPR051575">
    <property type="entry name" value="Myb-like_DNA-bd"/>
</dbReference>
<keyword evidence="1" id="KW-0805">Transcription regulation</keyword>
<evidence type="ECO:0000256" key="1">
    <source>
        <dbReference type="ARBA" id="ARBA00023015"/>
    </source>
</evidence>
<dbReference type="InterPro" id="IPR017930">
    <property type="entry name" value="Myb_dom"/>
</dbReference>
<feature type="domain" description="Myb-like" evidence="5">
    <location>
        <begin position="1"/>
        <end position="48"/>
    </location>
</feature>
<dbReference type="GeneID" id="33560488"/>
<dbReference type="Gene3D" id="1.10.10.60">
    <property type="entry name" value="Homeodomain-like"/>
    <property type="match status" value="1"/>
</dbReference>
<protein>
    <submittedName>
        <fullName evidence="7">Uncharacterized protein</fullName>
    </submittedName>
</protein>
<keyword evidence="8" id="KW-1185">Reference proteome</keyword>
<dbReference type="Pfam" id="PF00249">
    <property type="entry name" value="Myb_DNA-binding"/>
    <property type="match status" value="1"/>
</dbReference>
<dbReference type="PROSITE" id="PS51294">
    <property type="entry name" value="HTH_MYB"/>
    <property type="match status" value="1"/>
</dbReference>
<dbReference type="SUPFAM" id="SSF46689">
    <property type="entry name" value="Homeodomain-like"/>
    <property type="match status" value="1"/>
</dbReference>
<dbReference type="GO" id="GO:0042795">
    <property type="term" value="P:snRNA transcription by RNA polymerase II"/>
    <property type="evidence" value="ECO:0007669"/>
    <property type="project" value="TreeGrafter"/>
</dbReference>
<gene>
    <name evidence="7" type="ORF">BD324DRAFT_653608</name>
</gene>
<evidence type="ECO:0000256" key="2">
    <source>
        <dbReference type="ARBA" id="ARBA00023125"/>
    </source>
</evidence>
<dbReference type="RefSeq" id="XP_021868198.1">
    <property type="nucleotide sequence ID" value="XM_022018679.1"/>
</dbReference>
<organism evidence="7 8">
    <name type="scientific">Kockovaella imperatae</name>
    <dbReference type="NCBI Taxonomy" id="4999"/>
    <lineage>
        <taxon>Eukaryota</taxon>
        <taxon>Fungi</taxon>
        <taxon>Dikarya</taxon>
        <taxon>Basidiomycota</taxon>
        <taxon>Agaricomycotina</taxon>
        <taxon>Tremellomycetes</taxon>
        <taxon>Tremellales</taxon>
        <taxon>Cuniculitremaceae</taxon>
        <taxon>Kockovaella</taxon>
    </lineage>
</organism>
<dbReference type="AlphaFoldDB" id="A0A1Y1U7A7"/>
<sequence length="72" mass="8229">MPSPWTPEDRARLFAWVEQNGAGNWTQAATQIPGRSAKQCRDQWVQILAPMIKRLCNLPSVPKSKKNVKMEH</sequence>
<evidence type="ECO:0000259" key="5">
    <source>
        <dbReference type="PROSITE" id="PS50090"/>
    </source>
</evidence>
<dbReference type="InterPro" id="IPR001005">
    <property type="entry name" value="SANT/Myb"/>
</dbReference>
<evidence type="ECO:0000259" key="6">
    <source>
        <dbReference type="PROSITE" id="PS51294"/>
    </source>
</evidence>
<name>A0A1Y1U7A7_9TREE</name>
<dbReference type="EMBL" id="NBSH01000016">
    <property type="protein sequence ID" value="ORX33910.1"/>
    <property type="molecule type" value="Genomic_DNA"/>
</dbReference>
<dbReference type="PROSITE" id="PS50090">
    <property type="entry name" value="MYB_LIKE"/>
    <property type="match status" value="1"/>
</dbReference>
<evidence type="ECO:0000313" key="8">
    <source>
        <dbReference type="Proteomes" id="UP000193218"/>
    </source>
</evidence>
<feature type="domain" description="HTH myb-type" evidence="6">
    <location>
        <begin position="1"/>
        <end position="52"/>
    </location>
</feature>